<dbReference type="AlphaFoldDB" id="A0AAW8JGW8"/>
<evidence type="ECO:0000313" key="7">
    <source>
        <dbReference type="EMBL" id="MDQ9071714.1"/>
    </source>
</evidence>
<keyword evidence="4 6" id="KW-1133">Transmembrane helix</keyword>
<feature type="transmembrane region" description="Helical" evidence="6">
    <location>
        <begin position="110"/>
        <end position="128"/>
    </location>
</feature>
<feature type="transmembrane region" description="Helical" evidence="6">
    <location>
        <begin position="46"/>
        <end position="72"/>
    </location>
</feature>
<comment type="subcellular location">
    <subcellularLocation>
        <location evidence="6">Cell membrane</location>
        <topology evidence="6">Multi-pass membrane protein</topology>
    </subcellularLocation>
    <subcellularLocation>
        <location evidence="1">Membrane</location>
        <topology evidence="1">Multi-pass membrane protein</topology>
    </subcellularLocation>
</comment>
<protein>
    <recommendedName>
        <fullName evidence="6">Probable membrane transporter protein</fullName>
    </recommendedName>
</protein>
<feature type="transmembrane region" description="Helical" evidence="6">
    <location>
        <begin position="84"/>
        <end position="104"/>
    </location>
</feature>
<keyword evidence="3 6" id="KW-0812">Transmembrane</keyword>
<evidence type="ECO:0000256" key="4">
    <source>
        <dbReference type="ARBA" id="ARBA00022989"/>
    </source>
</evidence>
<dbReference type="Proteomes" id="UP001243195">
    <property type="component" value="Unassembled WGS sequence"/>
</dbReference>
<reference evidence="7" key="1">
    <citation type="submission" date="2023-08" db="EMBL/GenBank/DDBJ databases">
        <title>Emergence of clinically-relevant ST2 carbapenem-resistant Acinetobacter baumannii strains in hospital sewages in Zhejiang, East of China.</title>
        <authorList>
            <person name="Kaichao C."/>
            <person name="Zhang R."/>
        </authorList>
    </citation>
    <scope>NUCLEOTIDE SEQUENCE</scope>
    <source>
        <strain evidence="7">M-SY-60</strain>
    </source>
</reference>
<gene>
    <name evidence="7" type="ORF">RFH51_09605</name>
</gene>
<comment type="caution">
    <text evidence="7">The sequence shown here is derived from an EMBL/GenBank/DDBJ whole genome shotgun (WGS) entry which is preliminary data.</text>
</comment>
<dbReference type="InterPro" id="IPR051598">
    <property type="entry name" value="TSUP/Inactive_protease-like"/>
</dbReference>
<dbReference type="PANTHER" id="PTHR43701:SF2">
    <property type="entry name" value="MEMBRANE TRANSPORTER PROTEIN YJNA-RELATED"/>
    <property type="match status" value="1"/>
</dbReference>
<keyword evidence="5 6" id="KW-0472">Membrane</keyword>
<name>A0AAW8JGW8_9GAMM</name>
<evidence type="ECO:0000256" key="2">
    <source>
        <dbReference type="ARBA" id="ARBA00009142"/>
    </source>
</evidence>
<dbReference type="PANTHER" id="PTHR43701">
    <property type="entry name" value="MEMBRANE TRANSPORTER PROTEIN MJ0441-RELATED"/>
    <property type="match status" value="1"/>
</dbReference>
<dbReference type="Pfam" id="PF01925">
    <property type="entry name" value="TauE"/>
    <property type="match status" value="1"/>
</dbReference>
<dbReference type="EMBL" id="JAVIDA010000011">
    <property type="protein sequence ID" value="MDQ9071714.1"/>
    <property type="molecule type" value="Genomic_DNA"/>
</dbReference>
<sequence>MELYLLLIFAGILSGILTILFGFAGGFVVVPLVFSCIRLYTDVDSLAYQFAFKSAIATSLLLMVINAGLATYQQFKKGNIRTNFIFPLAFYIAIGAVIGTYLSFYISATVLKYLFVIYLLITIVDSIFRQIQIQQNTVKICSLAHQTQMSVGVFIGSIAAALGVGGSVMTVPLFRRCGLNMASAVALANPLSIPVAVAGCITYCIEYEIHPIALGSDFIGYFYYPACICLIMSSYVGMKIAQKFIGKISDRSHERGYIILLCLAMSSVIVQ</sequence>
<comment type="similarity">
    <text evidence="2 6">Belongs to the 4-toluene sulfonate uptake permease (TSUP) (TC 2.A.102) family.</text>
</comment>
<evidence type="ECO:0000256" key="3">
    <source>
        <dbReference type="ARBA" id="ARBA00022692"/>
    </source>
</evidence>
<feature type="transmembrane region" description="Helical" evidence="6">
    <location>
        <begin position="149"/>
        <end position="174"/>
    </location>
</feature>
<dbReference type="RefSeq" id="WP_308956178.1">
    <property type="nucleotide sequence ID" value="NZ_JAVICY010000012.1"/>
</dbReference>
<evidence type="ECO:0000313" key="8">
    <source>
        <dbReference type="Proteomes" id="UP001243195"/>
    </source>
</evidence>
<evidence type="ECO:0000256" key="6">
    <source>
        <dbReference type="RuleBase" id="RU363041"/>
    </source>
</evidence>
<proteinExistence type="inferred from homology"/>
<accession>A0AAW8JGW8</accession>
<dbReference type="GO" id="GO:0005886">
    <property type="term" value="C:plasma membrane"/>
    <property type="evidence" value="ECO:0007669"/>
    <property type="project" value="UniProtKB-SubCell"/>
</dbReference>
<evidence type="ECO:0000256" key="1">
    <source>
        <dbReference type="ARBA" id="ARBA00004141"/>
    </source>
</evidence>
<organism evidence="7 8">
    <name type="scientific">Acinetobacter gerneri</name>
    <dbReference type="NCBI Taxonomy" id="202952"/>
    <lineage>
        <taxon>Bacteria</taxon>
        <taxon>Pseudomonadati</taxon>
        <taxon>Pseudomonadota</taxon>
        <taxon>Gammaproteobacteria</taxon>
        <taxon>Moraxellales</taxon>
        <taxon>Moraxellaceae</taxon>
        <taxon>Acinetobacter</taxon>
    </lineage>
</organism>
<evidence type="ECO:0000256" key="5">
    <source>
        <dbReference type="ARBA" id="ARBA00023136"/>
    </source>
</evidence>
<keyword evidence="6" id="KW-1003">Cell membrane</keyword>
<dbReference type="InterPro" id="IPR002781">
    <property type="entry name" value="TM_pro_TauE-like"/>
</dbReference>
<feature type="transmembrane region" description="Helical" evidence="6">
    <location>
        <begin position="7"/>
        <end position="34"/>
    </location>
</feature>
<feature type="transmembrane region" description="Helical" evidence="6">
    <location>
        <begin position="221"/>
        <end position="241"/>
    </location>
</feature>